<dbReference type="InterPro" id="IPR023375">
    <property type="entry name" value="ADC_dom_sf"/>
</dbReference>
<organism evidence="1 2">
    <name type="scientific">Prescottella agglutinans</name>
    <dbReference type="NCBI Taxonomy" id="1644129"/>
    <lineage>
        <taxon>Bacteria</taxon>
        <taxon>Bacillati</taxon>
        <taxon>Actinomycetota</taxon>
        <taxon>Actinomycetes</taxon>
        <taxon>Mycobacteriales</taxon>
        <taxon>Nocardiaceae</taxon>
        <taxon>Prescottella</taxon>
    </lineage>
</organism>
<dbReference type="RefSeq" id="WP_127914101.1">
    <property type="nucleotide sequence ID" value="NZ_RKLP01000001.1"/>
</dbReference>
<sequence>MTPERAAAATAMPAFAPLFAAGTESVRVRWLSLVYETDGEVLDAILPTPLDPGGRPQVAVWIAEFIGAEFSAADGTKEVRPAYMQGGISVRCRHADGTDGAYAVGTYVEGLNHGILGRELFGLPKKQARRVRLDETPGGIEYSMTNAAGVDLVAGRVTLDGTRAATELVPEWFSTHYTLKLIPSAEGNGFDISRLVRIPFAFESEHSPQSGSATLEHRHCVSDPVHLLGVTSEVRATYGLARLDIDYGTYLDHVTDIPTFGSPVW</sequence>
<evidence type="ECO:0000313" key="2">
    <source>
        <dbReference type="Proteomes" id="UP000286208"/>
    </source>
</evidence>
<dbReference type="Gene3D" id="2.40.400.10">
    <property type="entry name" value="Acetoacetate decarboxylase-like"/>
    <property type="match status" value="1"/>
</dbReference>
<dbReference type="Proteomes" id="UP000286208">
    <property type="component" value="Unassembled WGS sequence"/>
</dbReference>
<evidence type="ECO:0000313" key="1">
    <source>
        <dbReference type="EMBL" id="RVW10995.1"/>
    </source>
</evidence>
<reference evidence="1 2" key="1">
    <citation type="submission" date="2018-11" db="EMBL/GenBank/DDBJ databases">
        <title>Rhodococcus spongicola sp. nov. and Rhodococcus xishaensis sp. nov. from marine sponges.</title>
        <authorList>
            <person name="Li L."/>
            <person name="Lin H.W."/>
        </authorList>
    </citation>
    <scope>NUCLEOTIDE SEQUENCE [LARGE SCALE GENOMIC DNA]</scope>
    <source>
        <strain evidence="1 2">CCTCC AB2014297</strain>
    </source>
</reference>
<dbReference type="AlphaFoldDB" id="A0A438BJU1"/>
<dbReference type="SUPFAM" id="SSF160104">
    <property type="entry name" value="Acetoacetate decarboxylase-like"/>
    <property type="match status" value="1"/>
</dbReference>
<accession>A0A438BJU1</accession>
<evidence type="ECO:0008006" key="3">
    <source>
        <dbReference type="Google" id="ProtNLM"/>
    </source>
</evidence>
<protein>
    <recommendedName>
        <fullName evidence="3">Acetoacetate decarboxylase</fullName>
    </recommendedName>
</protein>
<name>A0A438BJU1_9NOCA</name>
<keyword evidence="2" id="KW-1185">Reference proteome</keyword>
<gene>
    <name evidence="1" type="ORF">EGT67_00535</name>
</gene>
<dbReference type="GO" id="GO:0016829">
    <property type="term" value="F:lyase activity"/>
    <property type="evidence" value="ECO:0007669"/>
    <property type="project" value="InterPro"/>
</dbReference>
<dbReference type="OrthoDB" id="1633687at2"/>
<dbReference type="Pfam" id="PF06314">
    <property type="entry name" value="ADC"/>
    <property type="match status" value="1"/>
</dbReference>
<proteinExistence type="predicted"/>
<comment type="caution">
    <text evidence="1">The sequence shown here is derived from an EMBL/GenBank/DDBJ whole genome shotgun (WGS) entry which is preliminary data.</text>
</comment>
<dbReference type="EMBL" id="RKLP01000001">
    <property type="protein sequence ID" value="RVW10995.1"/>
    <property type="molecule type" value="Genomic_DNA"/>
</dbReference>
<dbReference type="InterPro" id="IPR010451">
    <property type="entry name" value="Acetoacetate_decarboxylase"/>
</dbReference>